<protein>
    <recommendedName>
        <fullName evidence="8 10">Phosphate acyltransferase</fullName>
        <ecNumber evidence="8 10">2.3.1.274</ecNumber>
    </recommendedName>
    <alternativeName>
        <fullName evidence="10">Acyl-ACP phosphotransacylase</fullName>
    </alternativeName>
    <alternativeName>
        <fullName evidence="10">Acyl-[acyl-carrier-protein]--phosphate acyltransferase</fullName>
    </alternativeName>
    <alternativeName>
        <fullName evidence="10">Phosphate-acyl-ACP acyltransferase</fullName>
    </alternativeName>
</protein>
<dbReference type="PIRSF" id="PIRSF002465">
    <property type="entry name" value="Phsphlp_syn_PlsX"/>
    <property type="match status" value="1"/>
</dbReference>
<gene>
    <name evidence="10 11" type="primary">plsX</name>
    <name evidence="11" type="ORF">SAMEA3545359_00986</name>
</gene>
<dbReference type="InterPro" id="IPR003664">
    <property type="entry name" value="FA_synthesis"/>
</dbReference>
<keyword evidence="5 10" id="KW-0443">Lipid metabolism</keyword>
<dbReference type="NCBIfam" id="TIGR00182">
    <property type="entry name" value="plsX"/>
    <property type="match status" value="1"/>
</dbReference>
<evidence type="ECO:0000256" key="6">
    <source>
        <dbReference type="ARBA" id="ARBA00023209"/>
    </source>
</evidence>
<evidence type="ECO:0000256" key="4">
    <source>
        <dbReference type="ARBA" id="ARBA00022679"/>
    </source>
</evidence>
<comment type="similarity">
    <text evidence="10">Belongs to the PlsX family.</text>
</comment>
<evidence type="ECO:0000313" key="11">
    <source>
        <dbReference type="EMBL" id="SCJ59894.1"/>
    </source>
</evidence>
<keyword evidence="3 10" id="KW-0444">Lipid biosynthesis</keyword>
<dbReference type="AlphaFoldDB" id="A0A1C6HQH5"/>
<evidence type="ECO:0000256" key="10">
    <source>
        <dbReference type="HAMAP-Rule" id="MF_00019"/>
    </source>
</evidence>
<dbReference type="GO" id="GO:0005737">
    <property type="term" value="C:cytoplasm"/>
    <property type="evidence" value="ECO:0007669"/>
    <property type="project" value="UniProtKB-SubCell"/>
</dbReference>
<dbReference type="EC" id="2.3.1.274" evidence="8 10"/>
<dbReference type="UniPathway" id="UPA00085"/>
<keyword evidence="4 10" id="KW-0808">Transferase</keyword>
<dbReference type="PANTHER" id="PTHR30100:SF1">
    <property type="entry name" value="PHOSPHATE ACYLTRANSFERASE"/>
    <property type="match status" value="1"/>
</dbReference>
<dbReference type="SUPFAM" id="SSF53659">
    <property type="entry name" value="Isocitrate/Isopropylmalate dehydrogenase-like"/>
    <property type="match status" value="1"/>
</dbReference>
<dbReference type="PANTHER" id="PTHR30100">
    <property type="entry name" value="FATTY ACID/PHOSPHOLIPID SYNTHESIS PROTEIN PLSX"/>
    <property type="match status" value="1"/>
</dbReference>
<comment type="function">
    <text evidence="10">Catalyzes the reversible formation of acyl-phosphate (acyl-PO(4)) from acyl-[acyl-carrier-protein] (acyl-ACP). This enzyme utilizes acyl-ACP as fatty acyl donor, but not acyl-CoA.</text>
</comment>
<dbReference type="Gene3D" id="3.40.718.10">
    <property type="entry name" value="Isopropylmalate Dehydrogenase"/>
    <property type="match status" value="1"/>
</dbReference>
<evidence type="ECO:0000256" key="9">
    <source>
        <dbReference type="ARBA" id="ARBA00046608"/>
    </source>
</evidence>
<accession>A0A1C6HQH5</accession>
<dbReference type="InterPro" id="IPR012281">
    <property type="entry name" value="Phospholipid_synth_PlsX-like"/>
</dbReference>
<organism evidence="11">
    <name type="scientific">uncultured Anaerotruncus sp</name>
    <dbReference type="NCBI Taxonomy" id="905011"/>
    <lineage>
        <taxon>Bacteria</taxon>
        <taxon>Bacillati</taxon>
        <taxon>Bacillota</taxon>
        <taxon>Clostridia</taxon>
        <taxon>Eubacteriales</taxon>
        <taxon>Oscillospiraceae</taxon>
        <taxon>Anaerotruncus</taxon>
        <taxon>environmental samples</taxon>
    </lineage>
</organism>
<keyword evidence="11" id="KW-0012">Acyltransferase</keyword>
<keyword evidence="6 10" id="KW-0594">Phospholipid biosynthesis</keyword>
<evidence type="ECO:0000256" key="3">
    <source>
        <dbReference type="ARBA" id="ARBA00022516"/>
    </source>
</evidence>
<dbReference type="HAMAP" id="MF_00019">
    <property type="entry name" value="PlsX"/>
    <property type="match status" value="1"/>
</dbReference>
<sequence>MRILFDAYGGDNTPDEAIKAARLAKDQYPIELTLVGDSAAIAHRAGQLGVSLDGIDLHHAPTAITMEDEPTDVLKRLSDCSMAEGLRLLHQGEGDAFVSGGNTGALVVGATMIVKRIKGVKRAALTALIPSATGNYLLLDVGANADCRPEMLAQFAVMGSAYMEKIVGVKEPRVGIANIGTEEHKGTDLQRQALTLLKDAPINFIGNAEVRDVPLGCADVVVCDGFTGNVMLKLTEGLAKMFVGELKQVLFKNLLTKMGALTLSGSLKSFKQKLDYKKSGGAPLLGLTRPVIKAHGSSDAEAFQNAIRQAVSMVENRVVETTEQAMTQLNSQLKQRAGAQEQ</sequence>
<dbReference type="GO" id="GO:0006633">
    <property type="term" value="P:fatty acid biosynthetic process"/>
    <property type="evidence" value="ECO:0007669"/>
    <property type="project" value="UniProtKB-UniRule"/>
</dbReference>
<keyword evidence="2 10" id="KW-0963">Cytoplasm</keyword>
<dbReference type="GO" id="GO:0043811">
    <property type="term" value="F:phosphate:acyl-[acyl carrier protein] acyltransferase activity"/>
    <property type="evidence" value="ECO:0007669"/>
    <property type="project" value="UniProtKB-UniRule"/>
</dbReference>
<keyword evidence="7 10" id="KW-1208">Phospholipid metabolism</keyword>
<evidence type="ECO:0000256" key="2">
    <source>
        <dbReference type="ARBA" id="ARBA00022490"/>
    </source>
</evidence>
<evidence type="ECO:0000256" key="7">
    <source>
        <dbReference type="ARBA" id="ARBA00023264"/>
    </source>
</evidence>
<comment type="pathway">
    <text evidence="10">Lipid metabolism; phospholipid metabolism.</text>
</comment>
<name>A0A1C6HQH5_9FIRM</name>
<proteinExistence type="inferred from homology"/>
<dbReference type="Pfam" id="PF02504">
    <property type="entry name" value="FA_synthesis"/>
    <property type="match status" value="1"/>
</dbReference>
<comment type="subunit">
    <text evidence="9 10">Homodimer. Probably interacts with PlsY.</text>
</comment>
<comment type="subcellular location">
    <subcellularLocation>
        <location evidence="10">Cytoplasm</location>
    </subcellularLocation>
    <text evidence="10">Associated with the membrane possibly through PlsY.</text>
</comment>
<evidence type="ECO:0000256" key="1">
    <source>
        <dbReference type="ARBA" id="ARBA00001232"/>
    </source>
</evidence>
<evidence type="ECO:0000256" key="5">
    <source>
        <dbReference type="ARBA" id="ARBA00023098"/>
    </source>
</evidence>
<dbReference type="GO" id="GO:0008654">
    <property type="term" value="P:phospholipid biosynthetic process"/>
    <property type="evidence" value="ECO:0007669"/>
    <property type="project" value="UniProtKB-KW"/>
</dbReference>
<dbReference type="EMBL" id="FMHG01000001">
    <property type="protein sequence ID" value="SCJ59894.1"/>
    <property type="molecule type" value="Genomic_DNA"/>
</dbReference>
<evidence type="ECO:0000256" key="8">
    <source>
        <dbReference type="ARBA" id="ARBA00024069"/>
    </source>
</evidence>
<reference evidence="11" key="1">
    <citation type="submission" date="2015-09" db="EMBL/GenBank/DDBJ databases">
        <authorList>
            <consortium name="Pathogen Informatics"/>
        </authorList>
    </citation>
    <scope>NUCLEOTIDE SEQUENCE</scope>
    <source>
        <strain evidence="11">2789STDY5834896</strain>
    </source>
</reference>
<comment type="catalytic activity">
    <reaction evidence="1 10">
        <text>a fatty acyl-[ACP] + phosphate = an acyl phosphate + holo-[ACP]</text>
        <dbReference type="Rhea" id="RHEA:42292"/>
        <dbReference type="Rhea" id="RHEA-COMP:9685"/>
        <dbReference type="Rhea" id="RHEA-COMP:14125"/>
        <dbReference type="ChEBI" id="CHEBI:43474"/>
        <dbReference type="ChEBI" id="CHEBI:59918"/>
        <dbReference type="ChEBI" id="CHEBI:64479"/>
        <dbReference type="ChEBI" id="CHEBI:138651"/>
        <dbReference type="EC" id="2.3.1.274"/>
    </reaction>
</comment>